<sequence>MVIVEHDDFDSVKNIFKRINERGRKLSRFDKINANLWGVGFNLRRKIEEDINSETRETFGFGNVKGDMVTQALSLNIKGSCRTRTQKNLDSEEVDNEWENTKERILLATRYLSNSLGVKQRDFLPYAGILPVLAYYFRKTDNDTITGHHKDVIDRWFWRVGVSGYYTKKTQNLMTKDSQLIEDLIETGSSELYEQVNTDLTETELKDKLIDTNVKRSTAFRNLFLCILAKQEPRHFKNNEPINLTGKYYSN</sequence>
<organism evidence="1 2">
    <name type="scientific">candidate division MSBL1 archaeon SCGC-AAA259E17</name>
    <dbReference type="NCBI Taxonomy" id="1698263"/>
    <lineage>
        <taxon>Archaea</taxon>
        <taxon>Methanobacteriati</taxon>
        <taxon>Methanobacteriota</taxon>
        <taxon>candidate division MSBL1</taxon>
    </lineage>
</organism>
<protein>
    <submittedName>
        <fullName evidence="1">Uncharacterized protein</fullName>
    </submittedName>
</protein>
<reference evidence="1 2" key="1">
    <citation type="journal article" date="2016" name="Sci. Rep.">
        <title>Metabolic traits of an uncultured archaeal lineage -MSBL1- from brine pools of the Red Sea.</title>
        <authorList>
            <person name="Mwirichia R."/>
            <person name="Alam I."/>
            <person name="Rashid M."/>
            <person name="Vinu M."/>
            <person name="Ba-Alawi W."/>
            <person name="Anthony Kamau A."/>
            <person name="Kamanda Ngugi D."/>
            <person name="Goker M."/>
            <person name="Klenk H.P."/>
            <person name="Bajic V."/>
            <person name="Stingl U."/>
        </authorList>
    </citation>
    <scope>NUCLEOTIDE SEQUENCE [LARGE SCALE GENOMIC DNA]</scope>
    <source>
        <strain evidence="1">SCGC-AAA259E17</strain>
    </source>
</reference>
<keyword evidence="2" id="KW-1185">Reference proteome</keyword>
<evidence type="ECO:0000313" key="1">
    <source>
        <dbReference type="EMBL" id="KXA91363.1"/>
    </source>
</evidence>
<dbReference type="PANTHER" id="PTHR37292">
    <property type="entry name" value="VNG6097C"/>
    <property type="match status" value="1"/>
</dbReference>
<accession>A0A133UAZ1</accession>
<dbReference type="Proteomes" id="UP000070373">
    <property type="component" value="Unassembled WGS sequence"/>
</dbReference>
<name>A0A133UAZ1_9EURY</name>
<dbReference type="EMBL" id="LHXN01000113">
    <property type="protein sequence ID" value="KXA91363.1"/>
    <property type="molecule type" value="Genomic_DNA"/>
</dbReference>
<evidence type="ECO:0000313" key="2">
    <source>
        <dbReference type="Proteomes" id="UP000070373"/>
    </source>
</evidence>
<comment type="caution">
    <text evidence="1">The sequence shown here is derived from an EMBL/GenBank/DDBJ whole genome shotgun (WGS) entry which is preliminary data.</text>
</comment>
<dbReference type="PANTHER" id="PTHR37292:SF2">
    <property type="entry name" value="DUF262 DOMAIN-CONTAINING PROTEIN"/>
    <property type="match status" value="1"/>
</dbReference>
<proteinExistence type="predicted"/>
<dbReference type="AlphaFoldDB" id="A0A133UAZ1"/>
<gene>
    <name evidence="1" type="ORF">AKJ64_04770</name>
</gene>